<dbReference type="CDD" id="cd00211">
    <property type="entry name" value="PTS_IIA_fru"/>
    <property type="match status" value="1"/>
</dbReference>
<keyword evidence="1" id="KW-0813">Transport</keyword>
<dbReference type="InterPro" id="IPR051541">
    <property type="entry name" value="PTS_SugarTrans_NitroReg"/>
</dbReference>
<accession>A0A7X9RHS9</accession>
<sequence length="151" mass="16559">MEIKDIIDTKIMGVDLEGITKDDAINVMAQILFDAGYINDLQSYKDDIYYRETLGKTGIGNYIAIPHGLSKSVVKNGIAIGKFKNEIPWESIDGKGVRVVCLFSVQDGDNAGNEHLKMLATIAGKLADDDVVQTLLDARTVEDIAEAFLEH</sequence>
<dbReference type="SUPFAM" id="SSF55804">
    <property type="entry name" value="Phoshotransferase/anion transport protein"/>
    <property type="match status" value="1"/>
</dbReference>
<dbReference type="Proteomes" id="UP000540014">
    <property type="component" value="Unassembled WGS sequence"/>
</dbReference>
<evidence type="ECO:0000256" key="4">
    <source>
        <dbReference type="ARBA" id="ARBA00022679"/>
    </source>
</evidence>
<evidence type="ECO:0000259" key="6">
    <source>
        <dbReference type="PROSITE" id="PS51094"/>
    </source>
</evidence>
<evidence type="ECO:0000256" key="3">
    <source>
        <dbReference type="ARBA" id="ARBA00022597"/>
    </source>
</evidence>
<name>A0A7X9RHS9_9FIRM</name>
<keyword evidence="5" id="KW-0598">Phosphotransferase system</keyword>
<evidence type="ECO:0000256" key="2">
    <source>
        <dbReference type="ARBA" id="ARBA00022553"/>
    </source>
</evidence>
<dbReference type="PROSITE" id="PS51094">
    <property type="entry name" value="PTS_EIIA_TYPE_2"/>
    <property type="match status" value="1"/>
</dbReference>
<protein>
    <submittedName>
        <fullName evidence="7">PTS transporter subunit EIIA</fullName>
    </submittedName>
</protein>
<evidence type="ECO:0000256" key="1">
    <source>
        <dbReference type="ARBA" id="ARBA00022448"/>
    </source>
</evidence>
<dbReference type="InterPro" id="IPR004715">
    <property type="entry name" value="PTS_IIA_fruc"/>
</dbReference>
<dbReference type="GO" id="GO:0008982">
    <property type="term" value="F:protein-N(PI)-phosphohistidine-sugar phosphotransferase activity"/>
    <property type="evidence" value="ECO:0007669"/>
    <property type="project" value="InterPro"/>
</dbReference>
<evidence type="ECO:0000313" key="8">
    <source>
        <dbReference type="Proteomes" id="UP000540014"/>
    </source>
</evidence>
<evidence type="ECO:0000313" key="7">
    <source>
        <dbReference type="EMBL" id="NME45250.1"/>
    </source>
</evidence>
<keyword evidence="3" id="KW-0762">Sugar transport</keyword>
<keyword evidence="4" id="KW-0808">Transferase</keyword>
<evidence type="ECO:0000256" key="5">
    <source>
        <dbReference type="ARBA" id="ARBA00022683"/>
    </source>
</evidence>
<reference evidence="7 8" key="1">
    <citation type="submission" date="2020-04" db="EMBL/GenBank/DDBJ databases">
        <authorList>
            <person name="Hitch T.C.A."/>
            <person name="Wylensek D."/>
            <person name="Clavel T."/>
        </authorList>
    </citation>
    <scope>NUCLEOTIDE SEQUENCE [LARGE SCALE GENOMIC DNA]</scope>
    <source>
        <strain evidence="7 8">BSM-383-APC-22F</strain>
    </source>
</reference>
<dbReference type="AlphaFoldDB" id="A0A7X9RHS9"/>
<dbReference type="PROSITE" id="PS00372">
    <property type="entry name" value="PTS_EIIA_TYPE_2_HIS"/>
    <property type="match status" value="1"/>
</dbReference>
<dbReference type="EMBL" id="JABAFR010000030">
    <property type="protein sequence ID" value="NME45250.1"/>
    <property type="molecule type" value="Genomic_DNA"/>
</dbReference>
<dbReference type="Pfam" id="PF00359">
    <property type="entry name" value="PTS_EIIA_2"/>
    <property type="match status" value="1"/>
</dbReference>
<keyword evidence="2" id="KW-0597">Phosphoprotein</keyword>
<proteinExistence type="predicted"/>
<feature type="domain" description="PTS EIIA type-2" evidence="6">
    <location>
        <begin position="5"/>
        <end position="151"/>
    </location>
</feature>
<dbReference type="PANTHER" id="PTHR47738:SF2">
    <property type="entry name" value="PTS SYSTEM FRUCTOSE-LIKE EIIA COMPONENT"/>
    <property type="match status" value="1"/>
</dbReference>
<comment type="caution">
    <text evidence="7">The sequence shown here is derived from an EMBL/GenBank/DDBJ whole genome shotgun (WGS) entry which is preliminary data.</text>
</comment>
<organism evidence="7 8">
    <name type="scientific">Faecalicoccus pleomorphus</name>
    <dbReference type="NCBI Taxonomy" id="1323"/>
    <lineage>
        <taxon>Bacteria</taxon>
        <taxon>Bacillati</taxon>
        <taxon>Bacillota</taxon>
        <taxon>Erysipelotrichia</taxon>
        <taxon>Erysipelotrichales</taxon>
        <taxon>Erysipelotrichaceae</taxon>
        <taxon>Faecalicoccus</taxon>
    </lineage>
</organism>
<dbReference type="NCBIfam" id="TIGR00848">
    <property type="entry name" value="fruA"/>
    <property type="match status" value="1"/>
</dbReference>
<dbReference type="GO" id="GO:0016020">
    <property type="term" value="C:membrane"/>
    <property type="evidence" value="ECO:0007669"/>
    <property type="project" value="InterPro"/>
</dbReference>
<dbReference type="PANTHER" id="PTHR47738">
    <property type="entry name" value="PTS SYSTEM FRUCTOSE-LIKE EIIA COMPONENT-RELATED"/>
    <property type="match status" value="1"/>
</dbReference>
<dbReference type="GO" id="GO:0009401">
    <property type="term" value="P:phosphoenolpyruvate-dependent sugar phosphotransferase system"/>
    <property type="evidence" value="ECO:0007669"/>
    <property type="project" value="UniProtKB-KW"/>
</dbReference>
<dbReference type="InterPro" id="IPR002178">
    <property type="entry name" value="PTS_EIIA_type-2_dom"/>
</dbReference>
<dbReference type="RefSeq" id="WP_168966436.1">
    <property type="nucleotide sequence ID" value="NZ_JABAFR010000030.1"/>
</dbReference>
<dbReference type="Gene3D" id="3.40.930.10">
    <property type="entry name" value="Mannitol-specific EII, Chain A"/>
    <property type="match status" value="1"/>
</dbReference>
<gene>
    <name evidence="7" type="ORF">HF861_10245</name>
</gene>
<dbReference type="InterPro" id="IPR016152">
    <property type="entry name" value="PTrfase/Anion_transptr"/>
</dbReference>